<feature type="chain" id="PRO_5045849910" description="Porin" evidence="1">
    <location>
        <begin position="18"/>
        <end position="364"/>
    </location>
</feature>
<dbReference type="RefSeq" id="WP_379752363.1">
    <property type="nucleotide sequence ID" value="NZ_JBHSMR010000008.1"/>
</dbReference>
<gene>
    <name evidence="2" type="ORF">ACFPQ5_06010</name>
</gene>
<comment type="caution">
    <text evidence="2">The sequence shown here is derived from an EMBL/GenBank/DDBJ whole genome shotgun (WGS) entry which is preliminary data.</text>
</comment>
<proteinExistence type="predicted"/>
<feature type="signal peptide" evidence="1">
    <location>
        <begin position="1"/>
        <end position="17"/>
    </location>
</feature>
<reference evidence="3" key="1">
    <citation type="journal article" date="2019" name="Int. J. Syst. Evol. Microbiol.">
        <title>The Global Catalogue of Microorganisms (GCM) 10K type strain sequencing project: providing services to taxonomists for standard genome sequencing and annotation.</title>
        <authorList>
            <consortium name="The Broad Institute Genomics Platform"/>
            <consortium name="The Broad Institute Genome Sequencing Center for Infectious Disease"/>
            <person name="Wu L."/>
            <person name="Ma J."/>
        </authorList>
    </citation>
    <scope>NUCLEOTIDE SEQUENCE [LARGE SCALE GENOMIC DNA]</scope>
    <source>
        <strain evidence="3">CCUG 43111</strain>
    </source>
</reference>
<keyword evidence="3" id="KW-1185">Reference proteome</keyword>
<sequence>MRSILLSGALACSTVCAQTTASPADGWTVYSDLSAWQASDAVPVSQLDGQWNTYSPRAGRNIFLMRSRIAAGAEKSGLRLGLELRQDAWLSTDRDSLDAFYLYQQKGKPAPPARFALHGQYFSWKASGLRLGYTFDGPRIGARSATIEISGAVYGKQRLRERSVDGVLSYPQAGTYGFDVKHIDADSRMTYPFMGDAPSASGGGLSLAATLPLLDAWTLRLQADDIASRLRWKKLPINTETLSSKVTSYDENGYVNFAPMLSGRKRQVDQHFRIPRYTAATLDYRNGDWGAGVQLARYAGETIPTFSLSRRVGPLTLRANVETRFDSAGLGVEAGNFRLMLQSDAIKLNEAKTRSLQLHYHVDF</sequence>
<evidence type="ECO:0000256" key="1">
    <source>
        <dbReference type="SAM" id="SignalP"/>
    </source>
</evidence>
<name>A0ABW0MHN2_9BURK</name>
<evidence type="ECO:0000313" key="3">
    <source>
        <dbReference type="Proteomes" id="UP001596101"/>
    </source>
</evidence>
<keyword evidence="1" id="KW-0732">Signal</keyword>
<dbReference type="Proteomes" id="UP001596101">
    <property type="component" value="Unassembled WGS sequence"/>
</dbReference>
<dbReference type="EMBL" id="JBHSMR010000008">
    <property type="protein sequence ID" value="MFC5477733.1"/>
    <property type="molecule type" value="Genomic_DNA"/>
</dbReference>
<evidence type="ECO:0000313" key="2">
    <source>
        <dbReference type="EMBL" id="MFC5477733.1"/>
    </source>
</evidence>
<evidence type="ECO:0008006" key="4">
    <source>
        <dbReference type="Google" id="ProtNLM"/>
    </source>
</evidence>
<organism evidence="2 3">
    <name type="scientific">Massilia suwonensis</name>
    <dbReference type="NCBI Taxonomy" id="648895"/>
    <lineage>
        <taxon>Bacteria</taxon>
        <taxon>Pseudomonadati</taxon>
        <taxon>Pseudomonadota</taxon>
        <taxon>Betaproteobacteria</taxon>
        <taxon>Burkholderiales</taxon>
        <taxon>Oxalobacteraceae</taxon>
        <taxon>Telluria group</taxon>
        <taxon>Massilia</taxon>
    </lineage>
</organism>
<protein>
    <recommendedName>
        <fullName evidence="4">Porin</fullName>
    </recommendedName>
</protein>
<accession>A0ABW0MHN2</accession>